<evidence type="ECO:0000256" key="3">
    <source>
        <dbReference type="ARBA" id="ARBA00022679"/>
    </source>
</evidence>
<evidence type="ECO:0000256" key="1">
    <source>
        <dbReference type="ARBA" id="ARBA00005017"/>
    </source>
</evidence>
<evidence type="ECO:0000259" key="8">
    <source>
        <dbReference type="Pfam" id="PF08544"/>
    </source>
</evidence>
<dbReference type="InterPro" id="IPR035102">
    <property type="entry name" value="Phosphomevalonate_kinase"/>
</dbReference>
<dbReference type="GO" id="GO:0005524">
    <property type="term" value="F:ATP binding"/>
    <property type="evidence" value="ECO:0007669"/>
    <property type="project" value="UniProtKB-KW"/>
</dbReference>
<sequence>MSGQAPVRRQAPGKLFIAGEYAVLEPGHPAILVAVDREVSVTVSAADGADVVIESDLATGQARLRRRDGVLTAFDGGGGERPAPDSLGHVVSAIEVVDGLLAARGLRHAPVHVAITSRLHVDGTKFGLGSSGAVTVATVSALAAYHGVDLAPEERFRLALLATARLDPGASGGDLAASVWGGWIAYQAPNRAAVLDMARRLGVDEAVRAPWPGFALHRLPPPRALALEVGWTGQPASTSSLTGQLEARRWRGSAAHRGFVARSDECVRSAIRALEQGDDHDLVRQVRAARQVLAGLDGEVGLGIFTSRLTALCDAAEAAGGAAKPSGAGGGDCGIALLDATADERITRMRARWAAAGVQPMPIHVQATNETIAGSR</sequence>
<accession>A0A6V8K3K2</accession>
<reference evidence="9 10" key="2">
    <citation type="submission" date="2020-03" db="EMBL/GenBank/DDBJ databases">
        <authorList>
            <person name="Ichikawa N."/>
            <person name="Kimura A."/>
            <person name="Kitahashi Y."/>
            <person name="Uohara A."/>
        </authorList>
    </citation>
    <scope>NUCLEOTIDE SEQUENCE [LARGE SCALE GENOMIC DNA]</scope>
    <source>
        <strain evidence="9 10">NBRC 108639</strain>
    </source>
</reference>
<evidence type="ECO:0000259" key="7">
    <source>
        <dbReference type="Pfam" id="PF00288"/>
    </source>
</evidence>
<dbReference type="InterPro" id="IPR020568">
    <property type="entry name" value="Ribosomal_Su5_D2-typ_SF"/>
</dbReference>
<keyword evidence="6" id="KW-0067">ATP-binding</keyword>
<dbReference type="Proteomes" id="UP000482800">
    <property type="component" value="Unassembled WGS sequence"/>
</dbReference>
<dbReference type="Gene3D" id="3.30.230.10">
    <property type="match status" value="1"/>
</dbReference>
<dbReference type="InterPro" id="IPR013750">
    <property type="entry name" value="GHMP_kinase_C_dom"/>
</dbReference>
<dbReference type="InterPro" id="IPR014721">
    <property type="entry name" value="Ribsml_uS5_D2-typ_fold_subgr"/>
</dbReference>
<dbReference type="GO" id="GO:0019287">
    <property type="term" value="P:isopentenyl diphosphate biosynthetic process, mevalonate pathway"/>
    <property type="evidence" value="ECO:0007669"/>
    <property type="project" value="UniProtKB-UniPathway"/>
</dbReference>
<comment type="pathway">
    <text evidence="1">Isoprenoid biosynthesis; isopentenyl diphosphate biosynthesis via mevalonate pathway; isopentenyl diphosphate from (R)-mevalonate: step 2/3.</text>
</comment>
<evidence type="ECO:0000256" key="4">
    <source>
        <dbReference type="ARBA" id="ARBA00022741"/>
    </source>
</evidence>
<dbReference type="InterPro" id="IPR036554">
    <property type="entry name" value="GHMP_kinase_C_sf"/>
</dbReference>
<dbReference type="AlphaFoldDB" id="A0A6V8K3K2"/>
<evidence type="ECO:0000313" key="10">
    <source>
        <dbReference type="Proteomes" id="UP000482800"/>
    </source>
</evidence>
<dbReference type="NCBIfam" id="TIGR01220">
    <property type="entry name" value="Pmev_kin_Gr_pos"/>
    <property type="match status" value="1"/>
</dbReference>
<evidence type="ECO:0000256" key="5">
    <source>
        <dbReference type="ARBA" id="ARBA00022777"/>
    </source>
</evidence>
<dbReference type="Pfam" id="PF00288">
    <property type="entry name" value="GHMP_kinases_N"/>
    <property type="match status" value="1"/>
</dbReference>
<feature type="domain" description="GHMP kinase N-terminal" evidence="7">
    <location>
        <begin position="98"/>
        <end position="182"/>
    </location>
</feature>
<organism evidence="9 10">
    <name type="scientific">Phytohabitans houttuyneae</name>
    <dbReference type="NCBI Taxonomy" id="1076126"/>
    <lineage>
        <taxon>Bacteria</taxon>
        <taxon>Bacillati</taxon>
        <taxon>Actinomycetota</taxon>
        <taxon>Actinomycetes</taxon>
        <taxon>Micromonosporales</taxon>
        <taxon>Micromonosporaceae</taxon>
    </lineage>
</organism>
<proteinExistence type="predicted"/>
<gene>
    <name evidence="9" type="primary">mvaK2</name>
    <name evidence="9" type="ORF">Phou_005570</name>
</gene>
<dbReference type="InterPro" id="IPR005917">
    <property type="entry name" value="Pmev_kinase_bact"/>
</dbReference>
<comment type="caution">
    <text evidence="9">The sequence shown here is derived from an EMBL/GenBank/DDBJ whole genome shotgun (WGS) entry which is preliminary data.</text>
</comment>
<dbReference type="PANTHER" id="PTHR31814">
    <property type="match status" value="1"/>
</dbReference>
<dbReference type="PANTHER" id="PTHR31814:SF2">
    <property type="entry name" value="PHOSPHOMEVALONATE KINASE"/>
    <property type="match status" value="1"/>
</dbReference>
<dbReference type="Gene3D" id="3.30.70.890">
    <property type="entry name" value="GHMP kinase, C-terminal domain"/>
    <property type="match status" value="1"/>
</dbReference>
<feature type="domain" description="GHMP kinase C-terminal" evidence="8">
    <location>
        <begin position="272"/>
        <end position="353"/>
    </location>
</feature>
<dbReference type="PRINTS" id="PR00959">
    <property type="entry name" value="MEVGALKINASE"/>
</dbReference>
<dbReference type="EMBL" id="BLPF01000001">
    <property type="protein sequence ID" value="GFJ76377.1"/>
    <property type="molecule type" value="Genomic_DNA"/>
</dbReference>
<dbReference type="Pfam" id="PF08544">
    <property type="entry name" value="GHMP_kinases_C"/>
    <property type="match status" value="1"/>
</dbReference>
<dbReference type="UniPathway" id="UPA00057">
    <property type="reaction ID" value="UER00099"/>
</dbReference>
<evidence type="ECO:0000313" key="9">
    <source>
        <dbReference type="EMBL" id="GFJ76377.1"/>
    </source>
</evidence>
<dbReference type="RefSeq" id="WP_173053244.1">
    <property type="nucleotide sequence ID" value="NZ_BAABGO010000003.1"/>
</dbReference>
<evidence type="ECO:0000256" key="6">
    <source>
        <dbReference type="ARBA" id="ARBA00022840"/>
    </source>
</evidence>
<dbReference type="GO" id="GO:0004631">
    <property type="term" value="F:phosphomevalonate kinase activity"/>
    <property type="evidence" value="ECO:0007669"/>
    <property type="project" value="UniProtKB-EC"/>
</dbReference>
<name>A0A6V8K3K2_9ACTN</name>
<dbReference type="EC" id="2.7.4.2" evidence="2"/>
<keyword evidence="10" id="KW-1185">Reference proteome</keyword>
<dbReference type="SUPFAM" id="SSF54211">
    <property type="entry name" value="Ribosomal protein S5 domain 2-like"/>
    <property type="match status" value="1"/>
</dbReference>
<keyword evidence="3" id="KW-0808">Transferase</keyword>
<dbReference type="SUPFAM" id="SSF55060">
    <property type="entry name" value="GHMP Kinase, C-terminal domain"/>
    <property type="match status" value="1"/>
</dbReference>
<protein>
    <recommendedName>
        <fullName evidence="2">phosphomevalonate kinase</fullName>
        <ecNumber evidence="2">2.7.4.2</ecNumber>
    </recommendedName>
</protein>
<keyword evidence="4" id="KW-0547">Nucleotide-binding</keyword>
<keyword evidence="5 9" id="KW-0418">Kinase</keyword>
<evidence type="ECO:0000256" key="2">
    <source>
        <dbReference type="ARBA" id="ARBA00012958"/>
    </source>
</evidence>
<dbReference type="InterPro" id="IPR006204">
    <property type="entry name" value="GHMP_kinase_N_dom"/>
</dbReference>
<reference evidence="9 10" key="1">
    <citation type="submission" date="2020-03" db="EMBL/GenBank/DDBJ databases">
        <title>Whole genome shotgun sequence of Phytohabitans houttuyneae NBRC 108639.</title>
        <authorList>
            <person name="Komaki H."/>
            <person name="Tamura T."/>
        </authorList>
    </citation>
    <scope>NUCLEOTIDE SEQUENCE [LARGE SCALE GENOMIC DNA]</scope>
    <source>
        <strain evidence="9 10">NBRC 108639</strain>
    </source>
</reference>